<evidence type="ECO:0008006" key="3">
    <source>
        <dbReference type="Google" id="ProtNLM"/>
    </source>
</evidence>
<protein>
    <recommendedName>
        <fullName evidence="3">Transposase</fullName>
    </recommendedName>
</protein>
<sequence>MSRVREAVEWTFGRMKTLWAFAHFKQKHKILLS</sequence>
<dbReference type="EMBL" id="DAKRPA010000018">
    <property type="protein sequence ID" value="DBA03568.1"/>
    <property type="molecule type" value="Genomic_DNA"/>
</dbReference>
<evidence type="ECO:0000313" key="1">
    <source>
        <dbReference type="EMBL" id="DBA03568.1"/>
    </source>
</evidence>
<reference evidence="1" key="1">
    <citation type="submission" date="2022-11" db="EMBL/GenBank/DDBJ databases">
        <authorList>
            <person name="Morgan W.R."/>
            <person name="Tartar A."/>
        </authorList>
    </citation>
    <scope>NUCLEOTIDE SEQUENCE</scope>
    <source>
        <strain evidence="1">ARSEF 373</strain>
    </source>
</reference>
<accession>A0AAV2Z817</accession>
<dbReference type="AlphaFoldDB" id="A0AAV2Z817"/>
<evidence type="ECO:0000313" key="2">
    <source>
        <dbReference type="Proteomes" id="UP001146120"/>
    </source>
</evidence>
<reference evidence="1" key="2">
    <citation type="journal article" date="2023" name="Microbiol Resour">
        <title>Decontamination and Annotation of the Draft Genome Sequence of the Oomycete Lagenidium giganteum ARSEF 373.</title>
        <authorList>
            <person name="Morgan W.R."/>
            <person name="Tartar A."/>
        </authorList>
    </citation>
    <scope>NUCLEOTIDE SEQUENCE</scope>
    <source>
        <strain evidence="1">ARSEF 373</strain>
    </source>
</reference>
<organism evidence="1 2">
    <name type="scientific">Lagenidium giganteum</name>
    <dbReference type="NCBI Taxonomy" id="4803"/>
    <lineage>
        <taxon>Eukaryota</taxon>
        <taxon>Sar</taxon>
        <taxon>Stramenopiles</taxon>
        <taxon>Oomycota</taxon>
        <taxon>Peronosporomycetes</taxon>
        <taxon>Pythiales</taxon>
        <taxon>Pythiaceae</taxon>
    </lineage>
</organism>
<proteinExistence type="predicted"/>
<dbReference type="Proteomes" id="UP001146120">
    <property type="component" value="Unassembled WGS sequence"/>
</dbReference>
<name>A0AAV2Z817_9STRA</name>
<keyword evidence="2" id="KW-1185">Reference proteome</keyword>
<comment type="caution">
    <text evidence="1">The sequence shown here is derived from an EMBL/GenBank/DDBJ whole genome shotgun (WGS) entry which is preliminary data.</text>
</comment>
<gene>
    <name evidence="1" type="ORF">N0F65_011469</name>
</gene>